<gene>
    <name evidence="2" type="ORF">FKR81_38385</name>
</gene>
<protein>
    <submittedName>
        <fullName evidence="2">Uncharacterized protein</fullName>
    </submittedName>
</protein>
<feature type="compositionally biased region" description="Basic residues" evidence="1">
    <location>
        <begin position="63"/>
        <end position="73"/>
    </location>
</feature>
<dbReference type="EMBL" id="VOBR01000038">
    <property type="protein sequence ID" value="TWP45840.1"/>
    <property type="molecule type" value="Genomic_DNA"/>
</dbReference>
<accession>A0A563EH48</accession>
<feature type="region of interest" description="Disordered" evidence="1">
    <location>
        <begin position="1"/>
        <end position="73"/>
    </location>
</feature>
<evidence type="ECO:0000313" key="2">
    <source>
        <dbReference type="EMBL" id="TWP45840.1"/>
    </source>
</evidence>
<dbReference type="Proteomes" id="UP000316639">
    <property type="component" value="Unassembled WGS sequence"/>
</dbReference>
<keyword evidence="3" id="KW-1185">Reference proteome</keyword>
<sequence length="73" mass="7636">MPGASGQAVLRGQPCQGQPCQGQPCQGQPCQGQPCQGQPCQGQPRAGGEAARRAEAVPEARQCSRRRPRQGNP</sequence>
<evidence type="ECO:0000313" key="3">
    <source>
        <dbReference type="Proteomes" id="UP000316639"/>
    </source>
</evidence>
<feature type="compositionally biased region" description="Low complexity" evidence="1">
    <location>
        <begin position="12"/>
        <end position="49"/>
    </location>
</feature>
<evidence type="ECO:0000256" key="1">
    <source>
        <dbReference type="SAM" id="MobiDB-lite"/>
    </source>
</evidence>
<name>A0A563EH48_9PSEU</name>
<proteinExistence type="predicted"/>
<reference evidence="2 3" key="1">
    <citation type="submission" date="2019-07" db="EMBL/GenBank/DDBJ databases">
        <title>Lentzea xizangensis sp. nov., isolated from Qinghai-Tibetan Plateau Soils.</title>
        <authorList>
            <person name="Huang J."/>
        </authorList>
    </citation>
    <scope>NUCLEOTIDE SEQUENCE [LARGE SCALE GENOMIC DNA]</scope>
    <source>
        <strain evidence="2 3">FXJ1.1311</strain>
    </source>
</reference>
<dbReference type="AlphaFoldDB" id="A0A563EH48"/>
<organism evidence="2 3">
    <name type="scientific">Lentzea tibetensis</name>
    <dbReference type="NCBI Taxonomy" id="2591470"/>
    <lineage>
        <taxon>Bacteria</taxon>
        <taxon>Bacillati</taxon>
        <taxon>Actinomycetota</taxon>
        <taxon>Actinomycetes</taxon>
        <taxon>Pseudonocardiales</taxon>
        <taxon>Pseudonocardiaceae</taxon>
        <taxon>Lentzea</taxon>
    </lineage>
</organism>
<comment type="caution">
    <text evidence="2">The sequence shown here is derived from an EMBL/GenBank/DDBJ whole genome shotgun (WGS) entry which is preliminary data.</text>
</comment>